<dbReference type="AlphaFoldDB" id="A0A4R1CGS2"/>
<dbReference type="EMBL" id="SJZJ01000007">
    <property type="protein sequence ID" value="TCJ29917.1"/>
    <property type="molecule type" value="Genomic_DNA"/>
</dbReference>
<keyword evidence="1" id="KW-0812">Transmembrane</keyword>
<keyword evidence="3" id="KW-1185">Reference proteome</keyword>
<keyword evidence="1" id="KW-0472">Membrane</keyword>
<dbReference type="RefSeq" id="WP_131582320.1">
    <property type="nucleotide sequence ID" value="NZ_SJZJ01000007.1"/>
</dbReference>
<proteinExistence type="predicted"/>
<comment type="caution">
    <text evidence="2">The sequence shown here is derived from an EMBL/GenBank/DDBJ whole genome shotgun (WGS) entry which is preliminary data.</text>
</comment>
<organism evidence="2 3">
    <name type="scientific">Nocardioides jejuensis</name>
    <dbReference type="NCBI Taxonomy" id="2502782"/>
    <lineage>
        <taxon>Bacteria</taxon>
        <taxon>Bacillati</taxon>
        <taxon>Actinomycetota</taxon>
        <taxon>Actinomycetes</taxon>
        <taxon>Propionibacteriales</taxon>
        <taxon>Nocardioidaceae</taxon>
        <taxon>Nocardioides</taxon>
    </lineage>
</organism>
<evidence type="ECO:0000313" key="3">
    <source>
        <dbReference type="Proteomes" id="UP000295453"/>
    </source>
</evidence>
<gene>
    <name evidence="2" type="ORF">EPD65_06360</name>
</gene>
<reference evidence="2 3" key="1">
    <citation type="submission" date="2019-03" db="EMBL/GenBank/DDBJ databases">
        <authorList>
            <person name="Kim M.K.M."/>
        </authorList>
    </citation>
    <scope>NUCLEOTIDE SEQUENCE [LARGE SCALE GENOMIC DNA]</scope>
    <source>
        <strain evidence="2 3">18JY15-6</strain>
    </source>
</reference>
<name>A0A4R1CGS2_9ACTN</name>
<dbReference type="Proteomes" id="UP000295453">
    <property type="component" value="Unassembled WGS sequence"/>
</dbReference>
<sequence>MNTEPATRAADAPDVVSGPATTLLMLAIVAYVVIGILWMDATGAEPTSTLTILSIFQFLWAILFWPLHLIGIG</sequence>
<feature type="transmembrane region" description="Helical" evidence="1">
    <location>
        <begin position="20"/>
        <end position="38"/>
    </location>
</feature>
<feature type="transmembrane region" description="Helical" evidence="1">
    <location>
        <begin position="50"/>
        <end position="70"/>
    </location>
</feature>
<keyword evidence="1" id="KW-1133">Transmembrane helix</keyword>
<evidence type="ECO:0000313" key="2">
    <source>
        <dbReference type="EMBL" id="TCJ29917.1"/>
    </source>
</evidence>
<accession>A0A4R1CGS2</accession>
<evidence type="ECO:0000256" key="1">
    <source>
        <dbReference type="SAM" id="Phobius"/>
    </source>
</evidence>
<protein>
    <submittedName>
        <fullName evidence="2">Uncharacterized protein</fullName>
    </submittedName>
</protein>